<reference evidence="2" key="1">
    <citation type="submission" date="2022-01" db="EMBL/GenBank/DDBJ databases">
        <authorList>
            <person name="Jo J.-H."/>
            <person name="Im W.-T."/>
        </authorList>
    </citation>
    <scope>NUCLEOTIDE SEQUENCE</scope>
    <source>
        <strain evidence="2">XY25</strain>
    </source>
</reference>
<keyword evidence="3" id="KW-1185">Reference proteome</keyword>
<dbReference type="RefSeq" id="WP_275712104.1">
    <property type="nucleotide sequence ID" value="NZ_JAKLTN010000004.1"/>
</dbReference>
<gene>
    <name evidence="2" type="ORF">LZ012_17085</name>
</gene>
<dbReference type="Gene3D" id="6.20.20.10">
    <property type="match status" value="1"/>
</dbReference>
<evidence type="ECO:0000313" key="3">
    <source>
        <dbReference type="Proteomes" id="UP001165384"/>
    </source>
</evidence>
<dbReference type="SUPFAM" id="SSF57938">
    <property type="entry name" value="DnaJ/Hsp40 cysteine-rich domain"/>
    <property type="match status" value="1"/>
</dbReference>
<comment type="caution">
    <text evidence="2">The sequence shown here is derived from an EMBL/GenBank/DDBJ whole genome shotgun (WGS) entry which is preliminary data.</text>
</comment>
<evidence type="ECO:0000313" key="2">
    <source>
        <dbReference type="EMBL" id="MCG2578714.1"/>
    </source>
</evidence>
<evidence type="ECO:0000256" key="1">
    <source>
        <dbReference type="SAM" id="MobiDB-lite"/>
    </source>
</evidence>
<evidence type="ECO:0008006" key="4">
    <source>
        <dbReference type="Google" id="ProtNLM"/>
    </source>
</evidence>
<organism evidence="2 3">
    <name type="scientific">Dechloromonas hankyongensis</name>
    <dbReference type="NCBI Taxonomy" id="2908002"/>
    <lineage>
        <taxon>Bacteria</taxon>
        <taxon>Pseudomonadati</taxon>
        <taxon>Pseudomonadota</taxon>
        <taxon>Betaproteobacteria</taxon>
        <taxon>Rhodocyclales</taxon>
        <taxon>Azonexaceae</taxon>
        <taxon>Dechloromonas</taxon>
    </lineage>
</organism>
<dbReference type="InterPro" id="IPR036410">
    <property type="entry name" value="HSP_DnaJ_Cys-rich_dom_sf"/>
</dbReference>
<feature type="region of interest" description="Disordered" evidence="1">
    <location>
        <begin position="1"/>
        <end position="36"/>
    </location>
</feature>
<proteinExistence type="predicted"/>
<dbReference type="EMBL" id="JAKLTN010000004">
    <property type="protein sequence ID" value="MCG2578714.1"/>
    <property type="molecule type" value="Genomic_DNA"/>
</dbReference>
<name>A0ABS9K6B4_9RHOO</name>
<protein>
    <recommendedName>
        <fullName evidence="4">Molecular chaperone DnaJ</fullName>
    </recommendedName>
</protein>
<dbReference type="Proteomes" id="UP001165384">
    <property type="component" value="Unassembled WGS sequence"/>
</dbReference>
<sequence length="69" mass="6812">MPDDISKKPAYQPSQRFPGGMSPGDEAPEGTPGTGQVVCSHCAGSGEVEGVDCPDCEGTGYVIGGIGGA</sequence>
<accession>A0ABS9K6B4</accession>